<dbReference type="GO" id="GO:0004222">
    <property type="term" value="F:metalloendopeptidase activity"/>
    <property type="evidence" value="ECO:0007669"/>
    <property type="project" value="InterPro"/>
</dbReference>
<evidence type="ECO:0000256" key="8">
    <source>
        <dbReference type="ARBA" id="ARBA00023049"/>
    </source>
</evidence>
<gene>
    <name evidence="13" type="ORF">ENJ98_07480</name>
</gene>
<comment type="caution">
    <text evidence="13">The sequence shown here is derived from an EMBL/GenBank/DDBJ whole genome shotgun (WGS) entry which is preliminary data.</text>
</comment>
<evidence type="ECO:0000313" key="13">
    <source>
        <dbReference type="EMBL" id="HHH14063.1"/>
    </source>
</evidence>
<dbReference type="GO" id="GO:0006508">
    <property type="term" value="P:proteolysis"/>
    <property type="evidence" value="ECO:0007669"/>
    <property type="project" value="UniProtKB-KW"/>
</dbReference>
<evidence type="ECO:0000256" key="10">
    <source>
        <dbReference type="RuleBase" id="RU003983"/>
    </source>
</evidence>
<dbReference type="PANTHER" id="PTHR43221:SF2">
    <property type="entry name" value="PROTEASE HTPX HOMOLOG"/>
    <property type="match status" value="1"/>
</dbReference>
<evidence type="ECO:0000256" key="5">
    <source>
        <dbReference type="ARBA" id="ARBA00022801"/>
    </source>
</evidence>
<keyword evidence="8 10" id="KW-0482">Metalloprotease</keyword>
<keyword evidence="3 11" id="KW-0812">Transmembrane</keyword>
<feature type="transmembrane region" description="Helical" evidence="11">
    <location>
        <begin position="16"/>
        <end position="40"/>
    </location>
</feature>
<dbReference type="Gene3D" id="3.30.2010.10">
    <property type="entry name" value="Metalloproteases ('zincins'), catalytic domain"/>
    <property type="match status" value="1"/>
</dbReference>
<keyword evidence="1" id="KW-1003">Cell membrane</keyword>
<keyword evidence="7 11" id="KW-1133">Transmembrane helix</keyword>
<feature type="transmembrane region" description="Helical" evidence="11">
    <location>
        <begin position="231"/>
        <end position="252"/>
    </location>
</feature>
<protein>
    <recommendedName>
        <fullName evidence="12">Peptidase M48 domain-containing protein</fullName>
    </recommendedName>
</protein>
<keyword evidence="2 10" id="KW-0645">Protease</keyword>
<evidence type="ECO:0000256" key="1">
    <source>
        <dbReference type="ARBA" id="ARBA00022475"/>
    </source>
</evidence>
<dbReference type="InterPro" id="IPR050083">
    <property type="entry name" value="HtpX_protease"/>
</dbReference>
<feature type="transmembrane region" description="Helical" evidence="11">
    <location>
        <begin position="65"/>
        <end position="82"/>
    </location>
</feature>
<feature type="non-terminal residue" evidence="13">
    <location>
        <position position="397"/>
    </location>
</feature>
<organism evidence="13">
    <name type="scientific">Thiolapillus brandeum</name>
    <dbReference type="NCBI Taxonomy" id="1076588"/>
    <lineage>
        <taxon>Bacteria</taxon>
        <taxon>Pseudomonadati</taxon>
        <taxon>Pseudomonadota</taxon>
        <taxon>Gammaproteobacteria</taxon>
        <taxon>Chromatiales</taxon>
        <taxon>Sedimenticolaceae</taxon>
        <taxon>Thiolapillus</taxon>
    </lineage>
</organism>
<dbReference type="Pfam" id="PF01435">
    <property type="entry name" value="Peptidase_M48"/>
    <property type="match status" value="1"/>
</dbReference>
<comment type="similarity">
    <text evidence="10">Belongs to the peptidase M48 family.</text>
</comment>
<evidence type="ECO:0000256" key="6">
    <source>
        <dbReference type="ARBA" id="ARBA00022833"/>
    </source>
</evidence>
<evidence type="ECO:0000256" key="7">
    <source>
        <dbReference type="ARBA" id="ARBA00022989"/>
    </source>
</evidence>
<proteinExistence type="inferred from homology"/>
<dbReference type="GO" id="GO:0046872">
    <property type="term" value="F:metal ion binding"/>
    <property type="evidence" value="ECO:0007669"/>
    <property type="project" value="UniProtKB-KW"/>
</dbReference>
<dbReference type="AlphaFoldDB" id="A0A7C5N3Z2"/>
<evidence type="ECO:0000256" key="4">
    <source>
        <dbReference type="ARBA" id="ARBA00022723"/>
    </source>
</evidence>
<dbReference type="PANTHER" id="PTHR43221">
    <property type="entry name" value="PROTEASE HTPX"/>
    <property type="match status" value="1"/>
</dbReference>
<evidence type="ECO:0000256" key="2">
    <source>
        <dbReference type="ARBA" id="ARBA00022670"/>
    </source>
</evidence>
<evidence type="ECO:0000256" key="11">
    <source>
        <dbReference type="SAM" id="Phobius"/>
    </source>
</evidence>
<sequence length="397" mass="43578">MDFFAAQDDARRKTRWLIVLFVLAILSLVVLTNLFIMLFAEYSTDYYVQGHTPTTFWERFDWERFFWIGLGVTAVILLGSFIRTLSLRGGGRVVAEMMGARLVSGNPRDPLERRLLNVVEEMAIASGTPVPQVYVMDQEEGINAFAAGFGTGDAVIAVTRGTLEKLNRAELQGVVAHEFSHIVNGDMRLNIRLIGILFGILMVALIGRLLLRWGAIASHSRSRDSNGGVPLVVLGLGLLVLGYVGVFFGNLIKASVSRQREYLADASAVQFTREPQGIAGALKKIGGDAQGSLIRHPDAEELSHAYFSEGIHYLFGLNGLFATHPPLEKRILRVDPGWDGEFIVPRPVSPAEVEREEEKRHRLPLEGLAAGGAVLTSVLDSMERGSTPDVANLEQAE</sequence>
<keyword evidence="6 10" id="KW-0862">Zinc</keyword>
<dbReference type="InterPro" id="IPR001915">
    <property type="entry name" value="Peptidase_M48"/>
</dbReference>
<keyword evidence="9 11" id="KW-0472">Membrane</keyword>
<dbReference type="Proteomes" id="UP000886100">
    <property type="component" value="Unassembled WGS sequence"/>
</dbReference>
<evidence type="ECO:0000256" key="9">
    <source>
        <dbReference type="ARBA" id="ARBA00023136"/>
    </source>
</evidence>
<name>A0A7C5N3Z2_9GAMM</name>
<dbReference type="CDD" id="cd07340">
    <property type="entry name" value="M48B_Htpx_like"/>
    <property type="match status" value="1"/>
</dbReference>
<feature type="transmembrane region" description="Helical" evidence="11">
    <location>
        <begin position="189"/>
        <end position="211"/>
    </location>
</feature>
<dbReference type="EMBL" id="DROM01000447">
    <property type="protein sequence ID" value="HHH14063.1"/>
    <property type="molecule type" value="Genomic_DNA"/>
</dbReference>
<keyword evidence="5 10" id="KW-0378">Hydrolase</keyword>
<reference evidence="13" key="1">
    <citation type="journal article" date="2020" name="mSystems">
        <title>Genome- and Community-Level Interaction Insights into Carbon Utilization and Element Cycling Functions of Hydrothermarchaeota in Hydrothermal Sediment.</title>
        <authorList>
            <person name="Zhou Z."/>
            <person name="Liu Y."/>
            <person name="Xu W."/>
            <person name="Pan J."/>
            <person name="Luo Z.H."/>
            <person name="Li M."/>
        </authorList>
    </citation>
    <scope>NUCLEOTIDE SEQUENCE [LARGE SCALE GENOMIC DNA]</scope>
    <source>
        <strain evidence="13">HyVt-535</strain>
    </source>
</reference>
<evidence type="ECO:0000259" key="12">
    <source>
        <dbReference type="Pfam" id="PF01435"/>
    </source>
</evidence>
<keyword evidence="4" id="KW-0479">Metal-binding</keyword>
<evidence type="ECO:0000256" key="3">
    <source>
        <dbReference type="ARBA" id="ARBA00022692"/>
    </source>
</evidence>
<feature type="domain" description="Peptidase M48" evidence="12">
    <location>
        <begin position="112"/>
        <end position="333"/>
    </location>
</feature>
<accession>A0A7C5N3Z2</accession>
<comment type="cofactor">
    <cofactor evidence="10">
        <name>Zn(2+)</name>
        <dbReference type="ChEBI" id="CHEBI:29105"/>
    </cofactor>
    <text evidence="10">Binds 1 zinc ion per subunit.</text>
</comment>